<organism evidence="12 13">
    <name type="scientific">Danaus chrysippus</name>
    <name type="common">African queen</name>
    <dbReference type="NCBI Taxonomy" id="151541"/>
    <lineage>
        <taxon>Eukaryota</taxon>
        <taxon>Metazoa</taxon>
        <taxon>Ecdysozoa</taxon>
        <taxon>Arthropoda</taxon>
        <taxon>Hexapoda</taxon>
        <taxon>Insecta</taxon>
        <taxon>Pterygota</taxon>
        <taxon>Neoptera</taxon>
        <taxon>Endopterygota</taxon>
        <taxon>Lepidoptera</taxon>
        <taxon>Glossata</taxon>
        <taxon>Ditrysia</taxon>
        <taxon>Papilionoidea</taxon>
        <taxon>Nymphalidae</taxon>
        <taxon>Danainae</taxon>
        <taxon>Danaini</taxon>
        <taxon>Danaina</taxon>
        <taxon>Danaus</taxon>
        <taxon>Anosia</taxon>
    </lineage>
</organism>
<dbReference type="Pfam" id="PF06652">
    <property type="entry name" value="Methuselah_N"/>
    <property type="match status" value="1"/>
</dbReference>
<feature type="transmembrane region" description="Helical" evidence="9">
    <location>
        <begin position="476"/>
        <end position="499"/>
    </location>
</feature>
<evidence type="ECO:0000259" key="11">
    <source>
        <dbReference type="PROSITE" id="PS50261"/>
    </source>
</evidence>
<dbReference type="InterPro" id="IPR036272">
    <property type="entry name" value="Methuselah_N_sf"/>
</dbReference>
<keyword evidence="3 9" id="KW-0812">Transmembrane</keyword>
<feature type="transmembrane region" description="Helical" evidence="9">
    <location>
        <begin position="505"/>
        <end position="526"/>
    </location>
</feature>
<dbReference type="GO" id="GO:0007166">
    <property type="term" value="P:cell surface receptor signaling pathway"/>
    <property type="evidence" value="ECO:0007669"/>
    <property type="project" value="InterPro"/>
</dbReference>
<dbReference type="InterPro" id="IPR051384">
    <property type="entry name" value="Mth_GPCR"/>
</dbReference>
<feature type="domain" description="G-protein coupled receptors family 2 profile 2" evidence="11">
    <location>
        <begin position="256"/>
        <end position="528"/>
    </location>
</feature>
<protein>
    <submittedName>
        <fullName evidence="12">(African queen) hypothetical protein</fullName>
    </submittedName>
</protein>
<dbReference type="Gene3D" id="1.20.1070.10">
    <property type="entry name" value="Rhodopsin 7-helix transmembrane proteins"/>
    <property type="match status" value="1"/>
</dbReference>
<reference evidence="12" key="1">
    <citation type="submission" date="2021-09" db="EMBL/GenBank/DDBJ databases">
        <authorList>
            <person name="Martin H S."/>
        </authorList>
    </citation>
    <scope>NUCLEOTIDE SEQUENCE</scope>
</reference>
<feature type="chain" id="PRO_5035298404" evidence="10">
    <location>
        <begin position="17"/>
        <end position="592"/>
    </location>
</feature>
<dbReference type="EMBL" id="CAKASE010000047">
    <property type="protein sequence ID" value="CAG9561721.1"/>
    <property type="molecule type" value="Genomic_DNA"/>
</dbReference>
<feature type="transmembrane region" description="Helical" evidence="9">
    <location>
        <begin position="293"/>
        <end position="312"/>
    </location>
</feature>
<evidence type="ECO:0000313" key="12">
    <source>
        <dbReference type="EMBL" id="CAG9561721.1"/>
    </source>
</evidence>
<evidence type="ECO:0000256" key="9">
    <source>
        <dbReference type="SAM" id="Phobius"/>
    </source>
</evidence>
<keyword evidence="7" id="KW-0675">Receptor</keyword>
<keyword evidence="8" id="KW-0807">Transducer</keyword>
<comment type="similarity">
    <text evidence="2">Belongs to the G-protein coupled receptor 2 family. Mth subfamily.</text>
</comment>
<proteinExistence type="inferred from homology"/>
<evidence type="ECO:0000256" key="10">
    <source>
        <dbReference type="SAM" id="SignalP"/>
    </source>
</evidence>
<evidence type="ECO:0000256" key="6">
    <source>
        <dbReference type="ARBA" id="ARBA00023136"/>
    </source>
</evidence>
<gene>
    <name evidence="12" type="ORF">DCHRY22_LOCUS3174</name>
</gene>
<evidence type="ECO:0000256" key="8">
    <source>
        <dbReference type="ARBA" id="ARBA00023224"/>
    </source>
</evidence>
<evidence type="ECO:0000256" key="1">
    <source>
        <dbReference type="ARBA" id="ARBA00004127"/>
    </source>
</evidence>
<keyword evidence="5" id="KW-0297">G-protein coupled receptor</keyword>
<dbReference type="CDD" id="cd15039">
    <property type="entry name" value="7tmB3_Methuselah-like"/>
    <property type="match status" value="1"/>
</dbReference>
<feature type="transmembrane region" description="Helical" evidence="9">
    <location>
        <begin position="418"/>
        <end position="440"/>
    </location>
</feature>
<keyword evidence="6 9" id="KW-0472">Membrane</keyword>
<accession>A0A8J2QKS5</accession>
<keyword evidence="4 9" id="KW-1133">Transmembrane helix</keyword>
<keyword evidence="13" id="KW-1185">Reference proteome</keyword>
<dbReference type="AlphaFoldDB" id="A0A8J2QKS5"/>
<dbReference type="Proteomes" id="UP000789524">
    <property type="component" value="Unassembled WGS sequence"/>
</dbReference>
<evidence type="ECO:0000256" key="2">
    <source>
        <dbReference type="ARBA" id="ARBA00008979"/>
    </source>
</evidence>
<feature type="transmembrane region" description="Helical" evidence="9">
    <location>
        <begin position="257"/>
        <end position="281"/>
    </location>
</feature>
<dbReference type="PANTHER" id="PTHR47154">
    <property type="entry name" value="G-PROTEIN COUPLED RECEPTOR MTH-RELATED"/>
    <property type="match status" value="1"/>
</dbReference>
<dbReference type="InterPro" id="IPR010596">
    <property type="entry name" value="Methuselah_N_dom"/>
</dbReference>
<evidence type="ECO:0000313" key="13">
    <source>
        <dbReference type="Proteomes" id="UP000789524"/>
    </source>
</evidence>
<feature type="signal peptide" evidence="10">
    <location>
        <begin position="1"/>
        <end position="16"/>
    </location>
</feature>
<sequence>MRLLFIKILLVFSVNGQLCDEKNTVDLTLAKSLEDGIIVSDGEKFSPGYIYRRNDTDGEKIFGCLCQGKRCFRKCCPPGKVYQRSQEGRKCIDHEDIVQTKGLDVYFMNNYKKTIDVVHTPGIFFLYGIPCDGDVYLEDNGEWFIQETSTAFEPPVYDNYANLQNVKVMEYFHFNFSKPICATDEIRVEIKQVFTDIHLTKDGKLYVNVPSTIPPFMLYEPDKYCVDTFISEGEDGAVTESFDALICFATEKESNHYVLSSTCMIISCVFILATVAVYGWLPELRNLHGRVLMAYLLCLFVGFAFLAAMQILLVIDNISTDCCIAFTIIIYFALESAFFWLNVMCFDIWWTFSGKRGMTMEKLSVRAKFCAYSIYAFGIPTALTVILVALEFSDLQPHILLPLIRRQGCFLFGYSKLIYLYGPMVILWFANLIFFILTAVKITQIKKQTSVLKSRESATHDRQNTERQSFYYFSRLFLYAKLFVVMGVNWLLEVISALYPKADEFWRFTDAYNVLIGLIIFIIFVCKRKIFRLMKKRIKDGIRQKNGTMGSMTNIQRNQTNLQNCKQRDSLETIKTYCADSDSNKGMNTTNF</sequence>
<dbReference type="PROSITE" id="PS50261">
    <property type="entry name" value="G_PROTEIN_RECEP_F2_4"/>
    <property type="match status" value="1"/>
</dbReference>
<evidence type="ECO:0000256" key="7">
    <source>
        <dbReference type="ARBA" id="ARBA00023170"/>
    </source>
</evidence>
<feature type="transmembrane region" description="Helical" evidence="9">
    <location>
        <begin position="369"/>
        <end position="390"/>
    </location>
</feature>
<evidence type="ECO:0000256" key="5">
    <source>
        <dbReference type="ARBA" id="ARBA00023040"/>
    </source>
</evidence>
<evidence type="ECO:0000256" key="3">
    <source>
        <dbReference type="ARBA" id="ARBA00022692"/>
    </source>
</evidence>
<dbReference type="GO" id="GO:0008528">
    <property type="term" value="F:G protein-coupled peptide receptor activity"/>
    <property type="evidence" value="ECO:0007669"/>
    <property type="project" value="TreeGrafter"/>
</dbReference>
<dbReference type="SUPFAM" id="SSF63877">
    <property type="entry name" value="Methuselah ectodomain"/>
    <property type="match status" value="1"/>
</dbReference>
<dbReference type="OrthoDB" id="6134459at2759"/>
<dbReference type="GO" id="GO:0012505">
    <property type="term" value="C:endomembrane system"/>
    <property type="evidence" value="ECO:0007669"/>
    <property type="project" value="UniProtKB-SubCell"/>
</dbReference>
<dbReference type="GO" id="GO:0005886">
    <property type="term" value="C:plasma membrane"/>
    <property type="evidence" value="ECO:0007669"/>
    <property type="project" value="TreeGrafter"/>
</dbReference>
<name>A0A8J2QKS5_9NEOP</name>
<comment type="caution">
    <text evidence="12">The sequence shown here is derived from an EMBL/GenBank/DDBJ whole genome shotgun (WGS) entry which is preliminary data.</text>
</comment>
<dbReference type="InterPro" id="IPR017981">
    <property type="entry name" value="GPCR_2-like_7TM"/>
</dbReference>
<dbReference type="PANTHER" id="PTHR47154:SF2">
    <property type="entry name" value="G-PROTEIN COUPLED RECEPTOR MTH-RELATED"/>
    <property type="match status" value="1"/>
</dbReference>
<evidence type="ECO:0000256" key="4">
    <source>
        <dbReference type="ARBA" id="ARBA00022989"/>
    </source>
</evidence>
<keyword evidence="10" id="KW-0732">Signal</keyword>
<feature type="transmembrane region" description="Helical" evidence="9">
    <location>
        <begin position="324"/>
        <end position="349"/>
    </location>
</feature>
<comment type="subcellular location">
    <subcellularLocation>
        <location evidence="1">Endomembrane system</location>
        <topology evidence="1">Multi-pass membrane protein</topology>
    </subcellularLocation>
</comment>